<evidence type="ECO:0000256" key="1">
    <source>
        <dbReference type="ARBA" id="ARBA00008655"/>
    </source>
</evidence>
<evidence type="ECO:0000256" key="4">
    <source>
        <dbReference type="SAM" id="Phobius"/>
    </source>
</evidence>
<dbReference type="EMBL" id="CP051141">
    <property type="protein sequence ID" value="QIW98424.1"/>
    <property type="molecule type" value="Genomic_DNA"/>
</dbReference>
<evidence type="ECO:0000256" key="3">
    <source>
        <dbReference type="ARBA" id="ARBA00023315"/>
    </source>
</evidence>
<dbReference type="PANTHER" id="PTHR10983">
    <property type="entry name" value="1-ACYLGLYCEROL-3-PHOSPHATE ACYLTRANSFERASE-RELATED"/>
    <property type="match status" value="1"/>
</dbReference>
<comment type="similarity">
    <text evidence="1">Belongs to the 1-acyl-sn-glycerol-3-phosphate acyltransferase family.</text>
</comment>
<evidence type="ECO:0000313" key="6">
    <source>
        <dbReference type="EMBL" id="QIW98424.1"/>
    </source>
</evidence>
<dbReference type="Pfam" id="PF01553">
    <property type="entry name" value="Acyltransferase"/>
    <property type="match status" value="1"/>
</dbReference>
<dbReference type="InterPro" id="IPR032098">
    <property type="entry name" value="Acyltransf_C"/>
</dbReference>
<dbReference type="InterPro" id="IPR002123">
    <property type="entry name" value="Plipid/glycerol_acylTrfase"/>
</dbReference>
<protein>
    <recommendedName>
        <fullName evidence="5">Phospholipid/glycerol acyltransferase domain-containing protein</fullName>
    </recommendedName>
</protein>
<dbReference type="AlphaFoldDB" id="A0A6H0XUU3"/>
<keyword evidence="3" id="KW-0012">Acyltransferase</keyword>
<evidence type="ECO:0000256" key="2">
    <source>
        <dbReference type="ARBA" id="ARBA00022679"/>
    </source>
</evidence>
<evidence type="ECO:0000313" key="7">
    <source>
        <dbReference type="Proteomes" id="UP000503462"/>
    </source>
</evidence>
<dbReference type="Proteomes" id="UP000503462">
    <property type="component" value="Chromosome 3"/>
</dbReference>
<keyword evidence="2" id="KW-0808">Transferase</keyword>
<organism evidence="6 7">
    <name type="scientific">Peltaster fructicola</name>
    <dbReference type="NCBI Taxonomy" id="286661"/>
    <lineage>
        <taxon>Eukaryota</taxon>
        <taxon>Fungi</taxon>
        <taxon>Dikarya</taxon>
        <taxon>Ascomycota</taxon>
        <taxon>Pezizomycotina</taxon>
        <taxon>Dothideomycetes</taxon>
        <taxon>Dothideomycetes incertae sedis</taxon>
        <taxon>Peltaster</taxon>
    </lineage>
</organism>
<dbReference type="SMART" id="SM00563">
    <property type="entry name" value="PlsC"/>
    <property type="match status" value="1"/>
</dbReference>
<keyword evidence="4" id="KW-0812">Transmembrane</keyword>
<dbReference type="CDD" id="cd07990">
    <property type="entry name" value="LPLAT_LCLAT1-like"/>
    <property type="match status" value="1"/>
</dbReference>
<dbReference type="SUPFAM" id="SSF69593">
    <property type="entry name" value="Glycerol-3-phosphate (1)-acyltransferase"/>
    <property type="match status" value="1"/>
</dbReference>
<sequence>MASAELRQRKTNDIGLTNGTSVQSEFTPSEKHPVGKPKHGLAMQVLRIAVFSVYFFFFCFTIHFSQLLGLPIRLYSEDWYRAWIAVTKQYFGILITNITKIFAPTTVRVSGDQSVAGQLKQGRDGQIRMHFPERIVYIANHQLYTDWLYMWWAAYTNDPAMHGHIYIILKASLKWTPLIGPAMQLYDFIFMERKWAEDEANMRRNLHKLNTRYSAPLATSQGTKQLDPMWLLIFPEGTNLTQNERNKSAEFSKKRGWPDFKHMVVPRIKGLQLCLQELKNSVEYLYDCTIAYEGVPPGGYGSEIFTLRSVYFQGRPPKSVNMHWRRYRVADLPLDDHDKMFDWIMARWREKDEIIEHFMREGKFPGEVSAVDIEGGPQDEFKTPYISTQVESRYTLEFAQILLPLATAALVGRVLVQLVDRLVGTASLF</sequence>
<dbReference type="PANTHER" id="PTHR10983:SF16">
    <property type="entry name" value="LYSOCARDIOLIPIN ACYLTRANSFERASE 1"/>
    <property type="match status" value="1"/>
</dbReference>
<accession>A0A6H0XUU3</accession>
<reference evidence="6 7" key="1">
    <citation type="journal article" date="2016" name="Sci. Rep.">
        <title>Peltaster fructicola genome reveals evolution from an invasive phytopathogen to an ectophytic parasite.</title>
        <authorList>
            <person name="Xu C."/>
            <person name="Chen H."/>
            <person name="Gleason M.L."/>
            <person name="Xu J.R."/>
            <person name="Liu H."/>
            <person name="Zhang R."/>
            <person name="Sun G."/>
        </authorList>
    </citation>
    <scope>NUCLEOTIDE SEQUENCE [LARGE SCALE GENOMIC DNA]</scope>
    <source>
        <strain evidence="6 7">LNHT1506</strain>
    </source>
</reference>
<evidence type="ECO:0000259" key="5">
    <source>
        <dbReference type="SMART" id="SM00563"/>
    </source>
</evidence>
<dbReference type="OrthoDB" id="189226at2759"/>
<feature type="domain" description="Phospholipid/glycerol acyltransferase" evidence="5">
    <location>
        <begin position="135"/>
        <end position="272"/>
    </location>
</feature>
<keyword evidence="4" id="KW-0472">Membrane</keyword>
<gene>
    <name evidence="6" type="ORF">AMS68_003942</name>
</gene>
<keyword evidence="4" id="KW-1133">Transmembrane helix</keyword>
<dbReference type="GO" id="GO:0005783">
    <property type="term" value="C:endoplasmic reticulum"/>
    <property type="evidence" value="ECO:0007669"/>
    <property type="project" value="TreeGrafter"/>
</dbReference>
<proteinExistence type="inferred from homology"/>
<dbReference type="GO" id="GO:0016746">
    <property type="term" value="F:acyltransferase activity"/>
    <property type="evidence" value="ECO:0007669"/>
    <property type="project" value="UniProtKB-KW"/>
</dbReference>
<dbReference type="Pfam" id="PF16076">
    <property type="entry name" value="Acyltransf_C"/>
    <property type="match status" value="1"/>
</dbReference>
<dbReference type="GO" id="GO:0036149">
    <property type="term" value="P:phosphatidylinositol acyl-chain remodeling"/>
    <property type="evidence" value="ECO:0007669"/>
    <property type="project" value="TreeGrafter"/>
</dbReference>
<name>A0A6H0XUU3_9PEZI</name>
<feature type="transmembrane region" description="Helical" evidence="4">
    <location>
        <begin position="45"/>
        <end position="64"/>
    </location>
</feature>
<keyword evidence="7" id="KW-1185">Reference proteome</keyword>